<dbReference type="InterPro" id="IPR011990">
    <property type="entry name" value="TPR-like_helical_dom_sf"/>
</dbReference>
<dbReference type="InterPro" id="IPR057780">
    <property type="entry name" value="Beta-prop_Vps41"/>
</dbReference>
<dbReference type="PROSITE" id="PS50089">
    <property type="entry name" value="ZF_RING_2"/>
    <property type="match status" value="1"/>
</dbReference>
<evidence type="ECO:0000256" key="1">
    <source>
        <dbReference type="ARBA" id="ARBA00004603"/>
    </source>
</evidence>
<dbReference type="PANTHER" id="PTHR12616:SF1">
    <property type="entry name" value="VACUOLAR PROTEIN SORTING-ASSOCIATED PROTEIN 41 HOMOLOG"/>
    <property type="match status" value="1"/>
</dbReference>
<dbReference type="PROSITE" id="PS50236">
    <property type="entry name" value="CHCR"/>
    <property type="match status" value="1"/>
</dbReference>
<organism evidence="13 15">
    <name type="scientific">Crassostrea virginica</name>
    <name type="common">Eastern oyster</name>
    <dbReference type="NCBI Taxonomy" id="6565"/>
    <lineage>
        <taxon>Eukaryota</taxon>
        <taxon>Metazoa</taxon>
        <taxon>Spiralia</taxon>
        <taxon>Lophotrochozoa</taxon>
        <taxon>Mollusca</taxon>
        <taxon>Bivalvia</taxon>
        <taxon>Autobranchia</taxon>
        <taxon>Pteriomorphia</taxon>
        <taxon>Ostreida</taxon>
        <taxon>Ostreoidea</taxon>
        <taxon>Ostreidae</taxon>
        <taxon>Crassostrea</taxon>
    </lineage>
</organism>
<dbReference type="GO" id="GO:0031901">
    <property type="term" value="C:early endosome membrane"/>
    <property type="evidence" value="ECO:0007669"/>
    <property type="project" value="UniProtKB-SubCell"/>
</dbReference>
<keyword evidence="8" id="KW-0968">Cytoplasmic vesicle</keyword>
<comment type="subcellular location">
    <subcellularLocation>
        <location evidence="8">Endosome membrane</location>
        <topology evidence="8">Peripheral membrane protein</topology>
    </subcellularLocation>
    <subcellularLocation>
        <location evidence="8">Late endosome membrane</location>
        <topology evidence="8">Peripheral membrane protein</topology>
    </subcellularLocation>
    <subcellularLocation>
        <location evidence="8">Early endosome membrane</location>
        <topology evidence="8">Peripheral membrane protein</topology>
    </subcellularLocation>
    <subcellularLocation>
        <location evidence="8">Lysosome membrane</location>
        <topology evidence="8">Peripheral membrane protein</topology>
    </subcellularLocation>
    <subcellularLocation>
        <location evidence="8">Golgi apparatus</location>
        <location evidence="8">trans-Golgi network</location>
    </subcellularLocation>
    <subcellularLocation>
        <location evidence="8">Cytoplasmic vesicle</location>
        <location evidence="8">Clathrin-coated vesicle</location>
    </subcellularLocation>
    <subcellularLocation>
        <location evidence="1">Late endosome</location>
    </subcellularLocation>
</comment>
<dbReference type="InterPro" id="IPR001841">
    <property type="entry name" value="Znf_RING"/>
</dbReference>
<evidence type="ECO:0000256" key="9">
    <source>
        <dbReference type="PROSITE-ProRule" id="PRU00175"/>
    </source>
</evidence>
<evidence type="ECO:0000313" key="13">
    <source>
        <dbReference type="Proteomes" id="UP000694844"/>
    </source>
</evidence>
<dbReference type="Gene3D" id="1.25.40.10">
    <property type="entry name" value="Tetratricopeptide repeat domain"/>
    <property type="match status" value="1"/>
</dbReference>
<comment type="function">
    <text evidence="8">Plays a role in vesicle-mediated protein trafficking to lysosomal compartments including the endocytic membrane transport pathways.</text>
</comment>
<dbReference type="GO" id="GO:0034058">
    <property type="term" value="P:endosomal vesicle fusion"/>
    <property type="evidence" value="ECO:0007669"/>
    <property type="project" value="UniProtKB-UniRule"/>
</dbReference>
<dbReference type="GO" id="GO:0005765">
    <property type="term" value="C:lysosomal membrane"/>
    <property type="evidence" value="ECO:0007669"/>
    <property type="project" value="UniProtKB-SubCell"/>
</dbReference>
<keyword evidence="8" id="KW-0333">Golgi apparatus</keyword>
<dbReference type="InterPro" id="IPR045111">
    <property type="entry name" value="Vps41/Vps8"/>
</dbReference>
<dbReference type="GO" id="GO:0030136">
    <property type="term" value="C:clathrin-coated vesicle"/>
    <property type="evidence" value="ECO:0007669"/>
    <property type="project" value="UniProtKB-SubCell"/>
</dbReference>
<evidence type="ECO:0000259" key="12">
    <source>
        <dbReference type="PROSITE" id="PS50089"/>
    </source>
</evidence>
<dbReference type="GO" id="GO:0031902">
    <property type="term" value="C:late endosome membrane"/>
    <property type="evidence" value="ECO:0007669"/>
    <property type="project" value="UniProtKB-SubCell"/>
</dbReference>
<dbReference type="PIRSF" id="PIRSF028921">
    <property type="entry name" value="VPS41"/>
    <property type="match status" value="1"/>
</dbReference>
<evidence type="ECO:0000256" key="2">
    <source>
        <dbReference type="ARBA" id="ARBA00009582"/>
    </source>
</evidence>
<feature type="domain" description="RING-type" evidence="12">
    <location>
        <begin position="813"/>
        <end position="857"/>
    </location>
</feature>
<evidence type="ECO:0000256" key="3">
    <source>
        <dbReference type="ARBA" id="ARBA00022448"/>
    </source>
</evidence>
<feature type="compositionally biased region" description="Acidic residues" evidence="11">
    <location>
        <begin position="11"/>
        <end position="28"/>
    </location>
</feature>
<dbReference type="Pfam" id="PF23411">
    <property type="entry name" value="Beta-prop_Vps41"/>
    <property type="match status" value="1"/>
</dbReference>
<dbReference type="Pfam" id="PF23556">
    <property type="entry name" value="TPR_Vps41"/>
    <property type="match status" value="1"/>
</dbReference>
<evidence type="ECO:0000256" key="4">
    <source>
        <dbReference type="ARBA" id="ARBA00022771"/>
    </source>
</evidence>
<dbReference type="SMART" id="SM00184">
    <property type="entry name" value="RING"/>
    <property type="match status" value="1"/>
</dbReference>
<dbReference type="AlphaFoldDB" id="A0A8B8BU39"/>
<comment type="similarity">
    <text evidence="2 8">Belongs to the VPS41 family.</text>
</comment>
<evidence type="ECO:0000313" key="14">
    <source>
        <dbReference type="RefSeq" id="XP_022306819.1"/>
    </source>
</evidence>
<dbReference type="GO" id="GO:0008270">
    <property type="term" value="F:zinc ion binding"/>
    <property type="evidence" value="ECO:0007669"/>
    <property type="project" value="UniProtKB-KW"/>
</dbReference>
<dbReference type="InterPro" id="IPR000547">
    <property type="entry name" value="Clathrin_H-chain/VPS_repeat"/>
</dbReference>
<dbReference type="InterPro" id="IPR016024">
    <property type="entry name" value="ARM-type_fold"/>
</dbReference>
<feature type="repeat" description="CHCR" evidence="10">
    <location>
        <begin position="581"/>
        <end position="734"/>
    </location>
</feature>
<accession>A0A8B8BU39</accession>
<evidence type="ECO:0000256" key="7">
    <source>
        <dbReference type="ARBA" id="ARBA00029538"/>
    </source>
</evidence>
<keyword evidence="8" id="KW-0967">Endosome</keyword>
<dbReference type="SUPFAM" id="SSF48371">
    <property type="entry name" value="ARM repeat"/>
    <property type="match status" value="1"/>
</dbReference>
<dbReference type="Gene3D" id="2.130.10.10">
    <property type="entry name" value="YVTN repeat-like/Quinoprotein amine dehydrogenase"/>
    <property type="match status" value="1"/>
</dbReference>
<evidence type="ECO:0000256" key="6">
    <source>
        <dbReference type="ARBA" id="ARBA00022927"/>
    </source>
</evidence>
<dbReference type="GeneID" id="111113124"/>
<dbReference type="RefSeq" id="XP_022306819.1">
    <property type="nucleotide sequence ID" value="XM_022451111.1"/>
</dbReference>
<dbReference type="SMART" id="SM00299">
    <property type="entry name" value="CLH"/>
    <property type="match status" value="1"/>
</dbReference>
<keyword evidence="4 9" id="KW-0479">Metal-binding</keyword>
<dbReference type="InterPro" id="IPR036322">
    <property type="entry name" value="WD40_repeat_dom_sf"/>
</dbReference>
<sequence length="870" mass="100085">MATPAANEPQVENDGEEETSSEESEEDCEPKLKYERIGNDLKNKLLSKDCVSCLAVHSKFLVVGTHWGMIHIFDHAGNAIRDKEIAAHTTTVNQLSIDDSGDFIASCSDDGRVLINGLYTADNNQSINFDRPVKAVAIDPKFSKHGSGKSFVTGDDKLILNEKGGLFYRHKTTLLHQGEGLIREIKWKGDFIAWTNDHGVKIFDMSSRTRITFISKDHSYRADLYKCNMCWKDGQTLLLAWADKVKVCIVKERLEKDVRDLPQRYVEITAMFTIDSFACGISPLGESLVILTFEKEAQEEGNRQVSKRPHLLIVEPHMEYFEEISNDALTVRGFQEYKPSDYHLEILVSETIEDENLFYIVSPKDIIVSKERDIDDHIIWLLEREEFEEAMLVAEKNEHLLRKLSHKEVARQYLDYLLSEENFEEAAMQCPRILGKNKELWEAETLKFHKLRQLKVLAPYLPRSDPQLSPTIYELVLNDFLNTDAEKFLSLVKEWPSNLYNVQTIITATLDRLDRERNNTVLLRALGELYTLERQYEKSLAIYLKYCSIAKTKERLGNTDVFQLIHKYNLFTSISDKIVQLMEFDDDQAATLLIDNMDKLPIEQVVKQLENHEKFLFAYLDRVCQKDQQLCQAYHGPLVKLYAEFAPKKLLPFLKSSIHYPLQRAMEECEVRGLIPEQVYLLGRMGDLKKALSLITTRLKDVDQAIEFCKDKNDEELWADLIKFSIDKPTFIKGLLHNIGTHVDPIRLIPQIQNGMEIPGLRDSLVKILQDYNLQMSLREGCQRILTADSFNLLDRLVKTQKRAVSVDNSQVCPICQEKILVTDLKFASNVVLFYCRHAFHEDCLPTHGLERCTICSTQRRGPGSKAMVK</sequence>
<evidence type="ECO:0000256" key="10">
    <source>
        <dbReference type="PROSITE-ProRule" id="PRU01006"/>
    </source>
</evidence>
<dbReference type="GO" id="GO:0030897">
    <property type="term" value="C:HOPS complex"/>
    <property type="evidence" value="ECO:0007669"/>
    <property type="project" value="UniProtKB-UniRule"/>
</dbReference>
<keyword evidence="3 8" id="KW-0813">Transport</keyword>
<reference evidence="14 15" key="1">
    <citation type="submission" date="2025-04" db="UniProtKB">
        <authorList>
            <consortium name="RefSeq"/>
        </authorList>
    </citation>
    <scope>IDENTIFICATION</scope>
    <source>
        <tissue evidence="14 15">Whole sample</tissue>
    </source>
</reference>
<dbReference type="GO" id="GO:0016236">
    <property type="term" value="P:macroautophagy"/>
    <property type="evidence" value="ECO:0007669"/>
    <property type="project" value="TreeGrafter"/>
</dbReference>
<evidence type="ECO:0000256" key="8">
    <source>
        <dbReference type="PIRNR" id="PIRNR028921"/>
    </source>
</evidence>
<dbReference type="InterPro" id="IPR016902">
    <property type="entry name" value="Vps41"/>
</dbReference>
<dbReference type="PANTHER" id="PTHR12616">
    <property type="entry name" value="VACUOLAR PROTEIN SORTING VPS41"/>
    <property type="match status" value="1"/>
</dbReference>
<proteinExistence type="inferred from homology"/>
<dbReference type="SUPFAM" id="SSF50978">
    <property type="entry name" value="WD40 repeat-like"/>
    <property type="match status" value="1"/>
</dbReference>
<keyword evidence="6 8" id="KW-0653">Protein transport</keyword>
<evidence type="ECO:0000313" key="15">
    <source>
        <dbReference type="RefSeq" id="XP_022306820.1"/>
    </source>
</evidence>
<protein>
    <recommendedName>
        <fullName evidence="7 8">Vacuolar protein sorting-associated protein 41 homolog</fullName>
    </recommendedName>
</protein>
<dbReference type="OrthoDB" id="244107at2759"/>
<keyword evidence="5" id="KW-0862">Zinc</keyword>
<dbReference type="GO" id="GO:0005794">
    <property type="term" value="C:Golgi apparatus"/>
    <property type="evidence" value="ECO:0007669"/>
    <property type="project" value="UniProtKB-SubCell"/>
</dbReference>
<dbReference type="Proteomes" id="UP000694844">
    <property type="component" value="Chromosome 9"/>
</dbReference>
<evidence type="ECO:0000256" key="11">
    <source>
        <dbReference type="SAM" id="MobiDB-lite"/>
    </source>
</evidence>
<dbReference type="InterPro" id="IPR057779">
    <property type="entry name" value="Znf_RING_Vps41"/>
</dbReference>
<dbReference type="SUPFAM" id="SSF57850">
    <property type="entry name" value="RING/U-box"/>
    <property type="match status" value="1"/>
</dbReference>
<dbReference type="GO" id="GO:0009267">
    <property type="term" value="P:cellular response to starvation"/>
    <property type="evidence" value="ECO:0007669"/>
    <property type="project" value="TreeGrafter"/>
</dbReference>
<dbReference type="CDD" id="cd16690">
    <property type="entry name" value="RING-H2_Vps41"/>
    <property type="match status" value="1"/>
</dbReference>
<dbReference type="KEGG" id="cvn:111113124"/>
<keyword evidence="13" id="KW-1185">Reference proteome</keyword>
<evidence type="ECO:0000256" key="5">
    <source>
        <dbReference type="ARBA" id="ARBA00022833"/>
    </source>
</evidence>
<dbReference type="GO" id="GO:0006623">
    <property type="term" value="P:protein targeting to vacuole"/>
    <property type="evidence" value="ECO:0007669"/>
    <property type="project" value="InterPro"/>
</dbReference>
<keyword evidence="4 9" id="KW-0863">Zinc-finger</keyword>
<dbReference type="InterPro" id="IPR015943">
    <property type="entry name" value="WD40/YVTN_repeat-like_dom_sf"/>
</dbReference>
<gene>
    <name evidence="14 15" type="primary">LOC111113124</name>
</gene>
<dbReference type="RefSeq" id="XP_022306820.1">
    <property type="nucleotide sequence ID" value="XM_022451112.1"/>
</dbReference>
<keyword evidence="8" id="KW-0458">Lysosome</keyword>
<name>A0A8B8BU39_CRAVI</name>
<feature type="region of interest" description="Disordered" evidence="11">
    <location>
        <begin position="1"/>
        <end position="30"/>
    </location>
</feature>
<dbReference type="Pfam" id="PF23555">
    <property type="entry name" value="zf-RING_Vps41"/>
    <property type="match status" value="1"/>
</dbReference>